<evidence type="ECO:0000256" key="3">
    <source>
        <dbReference type="SAM" id="MobiDB-lite"/>
    </source>
</evidence>
<dbReference type="PANTHER" id="PTHR31644:SF1">
    <property type="entry name" value="ZN(II)2CYS6 TRANSCRIPTION FACTOR (EUROFUNG)"/>
    <property type="match status" value="1"/>
</dbReference>
<dbReference type="PANTHER" id="PTHR31644">
    <property type="entry name" value="TRANSCRIPTIONAL ACTIVATOR ARO80-RELATED"/>
    <property type="match status" value="1"/>
</dbReference>
<dbReference type="InterPro" id="IPR052780">
    <property type="entry name" value="AAA_Catabolism_Regulators"/>
</dbReference>
<gene>
    <name evidence="5" type="ORF">Q8F55_000002</name>
</gene>
<dbReference type="Gene3D" id="4.10.240.10">
    <property type="entry name" value="Zn(2)-C6 fungal-type DNA-binding domain"/>
    <property type="match status" value="1"/>
</dbReference>
<proteinExistence type="predicted"/>
<dbReference type="PROSITE" id="PS50048">
    <property type="entry name" value="ZN2_CY6_FUNGAL_2"/>
    <property type="match status" value="1"/>
</dbReference>
<dbReference type="InterPro" id="IPR007219">
    <property type="entry name" value="XnlR_reg_dom"/>
</dbReference>
<dbReference type="InterPro" id="IPR036864">
    <property type="entry name" value="Zn2-C6_fun-type_DNA-bd_sf"/>
</dbReference>
<feature type="region of interest" description="Disordered" evidence="3">
    <location>
        <begin position="606"/>
        <end position="628"/>
    </location>
</feature>
<dbReference type="GeneID" id="95981045"/>
<name>A0ABR3QC04_9TREE</name>
<keyword evidence="1" id="KW-0479">Metal-binding</keyword>
<keyword evidence="6" id="KW-1185">Reference proteome</keyword>
<dbReference type="SUPFAM" id="SSF57701">
    <property type="entry name" value="Zn2/Cys6 DNA-binding domain"/>
    <property type="match status" value="1"/>
</dbReference>
<organism evidence="5 6">
    <name type="scientific">Vanrija albida</name>
    <dbReference type="NCBI Taxonomy" id="181172"/>
    <lineage>
        <taxon>Eukaryota</taxon>
        <taxon>Fungi</taxon>
        <taxon>Dikarya</taxon>
        <taxon>Basidiomycota</taxon>
        <taxon>Agaricomycotina</taxon>
        <taxon>Tremellomycetes</taxon>
        <taxon>Trichosporonales</taxon>
        <taxon>Trichosporonaceae</taxon>
        <taxon>Vanrija</taxon>
    </lineage>
</organism>
<dbReference type="EMBL" id="JBBXJM010000001">
    <property type="protein sequence ID" value="KAL1412259.1"/>
    <property type="molecule type" value="Genomic_DNA"/>
</dbReference>
<dbReference type="SMART" id="SM00066">
    <property type="entry name" value="GAL4"/>
    <property type="match status" value="1"/>
</dbReference>
<keyword evidence="2" id="KW-0539">Nucleus</keyword>
<protein>
    <recommendedName>
        <fullName evidence="4">Zn(2)-C6 fungal-type domain-containing protein</fullName>
    </recommendedName>
</protein>
<evidence type="ECO:0000259" key="4">
    <source>
        <dbReference type="PROSITE" id="PS50048"/>
    </source>
</evidence>
<feature type="region of interest" description="Disordered" evidence="3">
    <location>
        <begin position="35"/>
        <end position="126"/>
    </location>
</feature>
<dbReference type="RefSeq" id="XP_069212203.1">
    <property type="nucleotide sequence ID" value="XM_069348659.1"/>
</dbReference>
<reference evidence="5 6" key="1">
    <citation type="submission" date="2023-08" db="EMBL/GenBank/DDBJ databases">
        <title>Annotated Genome Sequence of Vanrija albida AlHP1.</title>
        <authorList>
            <person name="Herzog R."/>
        </authorList>
    </citation>
    <scope>NUCLEOTIDE SEQUENCE [LARGE SCALE GENOMIC DNA]</scope>
    <source>
        <strain evidence="5 6">AlHP1</strain>
    </source>
</reference>
<dbReference type="PROSITE" id="PS00463">
    <property type="entry name" value="ZN2_CY6_FUNGAL_1"/>
    <property type="match status" value="1"/>
</dbReference>
<comment type="caution">
    <text evidence="5">The sequence shown here is derived from an EMBL/GenBank/DDBJ whole genome shotgun (WGS) entry which is preliminary data.</text>
</comment>
<feature type="compositionally biased region" description="Basic residues" evidence="3">
    <location>
        <begin position="64"/>
        <end position="73"/>
    </location>
</feature>
<dbReference type="InterPro" id="IPR001138">
    <property type="entry name" value="Zn2Cys6_DnaBD"/>
</dbReference>
<dbReference type="Pfam" id="PF04082">
    <property type="entry name" value="Fungal_trans"/>
    <property type="match status" value="1"/>
</dbReference>
<feature type="domain" description="Zn(2)-C6 fungal-type" evidence="4">
    <location>
        <begin position="26"/>
        <end position="61"/>
    </location>
</feature>
<dbReference type="CDD" id="cd00067">
    <property type="entry name" value="GAL4"/>
    <property type="match status" value="1"/>
</dbReference>
<dbReference type="CDD" id="cd12148">
    <property type="entry name" value="fungal_TF_MHR"/>
    <property type="match status" value="1"/>
</dbReference>
<dbReference type="Proteomes" id="UP001565368">
    <property type="component" value="Unassembled WGS sequence"/>
</dbReference>
<sequence>MQSEDTENTPRVAPQPPAAFRRVYRACENCRQKKHKCNLGDSANPTPPCSSCRRASQPCVLPPLKRKGRPPKRPRVDFESPPSSVVPPPSADAAWEDSSLFLDSEPLPRSVSPTPTPAPSIAPGSVSHTLETFPVRNTSDALRLLNQAGEKESPRSKQTNGGTLRSSVGISADYFLLREGMIELSTMSRLFSFFLGSVHPIMPLIPYDRIPITPDQLVSLGAKEPYLMSAILVVTAGLTGELTLHRKLWQRVQTLFAEVALQGTGASIDTVEGLLLLSEYPPNMGQRSGLQHEDRMCWMTLGIAIRLGYLLGLDQLAILNEDDDDMPAISRERGSVAWRYCYCLDRQISIQAGKAFWHRGPGMTYQHMHADPALDYPELTGIPGVQEDYASYLQCLMHLTQVLTNAHDLLYPSKSRSIALAKAEHYYKHIDDFTETLAAFRSQWKRKVWRTYPINECVWISFHHLRLYIYAFSLQAYMQRVRAQAGNARPINYFPTGMMGCSDARFIVEAVDAAADVLRLAIGRLHPSGAFSSLPLRYFLFFNHAGVFLLKASVIVPLPQSQKRTILHLVRTLTKNMSSASLDPNHPAVRYSSALRSLLGRVCRDQDLQSPGSTRPSSPRPRQASPVDQAHAYPDLSSILGSMETSFVPERPFHNVAAEMDLLLGLPPGDVSFNLTPTAAEGDLSGLLPPSDPFASFFSNEDGHLWEAISSTDMEWSAVNEEL</sequence>
<dbReference type="SMART" id="SM00906">
    <property type="entry name" value="Fungal_trans"/>
    <property type="match status" value="1"/>
</dbReference>
<evidence type="ECO:0000313" key="6">
    <source>
        <dbReference type="Proteomes" id="UP001565368"/>
    </source>
</evidence>
<feature type="compositionally biased region" description="Low complexity" evidence="3">
    <location>
        <begin position="610"/>
        <end position="626"/>
    </location>
</feature>
<evidence type="ECO:0000313" key="5">
    <source>
        <dbReference type="EMBL" id="KAL1412259.1"/>
    </source>
</evidence>
<evidence type="ECO:0000256" key="1">
    <source>
        <dbReference type="ARBA" id="ARBA00022723"/>
    </source>
</evidence>
<dbReference type="Pfam" id="PF00172">
    <property type="entry name" value="Zn_clus"/>
    <property type="match status" value="1"/>
</dbReference>
<evidence type="ECO:0000256" key="2">
    <source>
        <dbReference type="ARBA" id="ARBA00023242"/>
    </source>
</evidence>
<accession>A0ABR3QC04</accession>